<reference evidence="1" key="1">
    <citation type="submission" date="2018-06" db="EMBL/GenBank/DDBJ databases">
        <authorList>
            <person name="Zhirakovskaya E."/>
        </authorList>
    </citation>
    <scope>NUCLEOTIDE SEQUENCE</scope>
</reference>
<gene>
    <name evidence="1" type="ORF">MNBD_ACTINO02-449</name>
</gene>
<sequence length="33" mass="3826">MTAVQWHPEYLDQVDDKHSRLLFEALVTDATPV</sequence>
<accession>A0A3B0SUE4</accession>
<dbReference type="EMBL" id="UOEK01000604">
    <property type="protein sequence ID" value="VAW09535.1"/>
    <property type="molecule type" value="Genomic_DNA"/>
</dbReference>
<dbReference type="AlphaFoldDB" id="A0A3B0SUE4"/>
<organism evidence="1">
    <name type="scientific">hydrothermal vent metagenome</name>
    <dbReference type="NCBI Taxonomy" id="652676"/>
    <lineage>
        <taxon>unclassified sequences</taxon>
        <taxon>metagenomes</taxon>
        <taxon>ecological metagenomes</taxon>
    </lineage>
</organism>
<protein>
    <submittedName>
        <fullName evidence="1">Uncharacterized protein</fullName>
    </submittedName>
</protein>
<name>A0A3B0SUE4_9ZZZZ</name>
<evidence type="ECO:0000313" key="1">
    <source>
        <dbReference type="EMBL" id="VAW09535.1"/>
    </source>
</evidence>
<proteinExistence type="predicted"/>